<reference evidence="2 3" key="1">
    <citation type="submission" date="2019-07" db="EMBL/GenBank/DDBJ databases">
        <title>Characterization of Brevibacillus brevis HK544, as a potential biocontrol agent.</title>
        <authorList>
            <person name="Kim H."/>
        </authorList>
    </citation>
    <scope>NUCLEOTIDE SEQUENCE [LARGE SCALE GENOMIC DNA]</scope>
    <source>
        <strain evidence="2 3">HK544</strain>
    </source>
</reference>
<organism evidence="2 3">
    <name type="scientific">Brevibacillus brevis</name>
    <name type="common">Bacillus brevis</name>
    <dbReference type="NCBI Taxonomy" id="1393"/>
    <lineage>
        <taxon>Bacteria</taxon>
        <taxon>Bacillati</taxon>
        <taxon>Bacillota</taxon>
        <taxon>Bacilli</taxon>
        <taxon>Bacillales</taxon>
        <taxon>Paenibacillaceae</taxon>
        <taxon>Brevibacillus</taxon>
    </lineage>
</organism>
<evidence type="ECO:0000313" key="2">
    <source>
        <dbReference type="EMBL" id="QDS35817.1"/>
    </source>
</evidence>
<feature type="region of interest" description="Disordered" evidence="1">
    <location>
        <begin position="322"/>
        <end position="343"/>
    </location>
</feature>
<gene>
    <name evidence="2" type="ORF">FPS98_18355</name>
</gene>
<dbReference type="RefSeq" id="WP_144617424.1">
    <property type="nucleotide sequence ID" value="NZ_CP042161.1"/>
</dbReference>
<evidence type="ECO:0000313" key="3">
    <source>
        <dbReference type="Proteomes" id="UP000317713"/>
    </source>
</evidence>
<evidence type="ECO:0008006" key="4">
    <source>
        <dbReference type="Google" id="ProtNLM"/>
    </source>
</evidence>
<dbReference type="AlphaFoldDB" id="A0A517IAA4"/>
<sequence>MSSKFVKIYGFEIITPKFVGNGYDMERYDHDQMEFFFKEIMKLNERNRVFRYKGKMINLVSCKQSSDADFIEGVFTSAKFGQEQDIINVFDQTTTGQKGKNEGVKNEVHFILQKKTGLLLVQYDDQRVVSRDLIKRFFDHHLSLMDRYKNEFKNVNKPYEIPKTFLQIKTLPSKHFFDELRQMATIKEAYVLADLSKGANNNAVEYLRDEAQENEVDGFQQIKISLLNKVKSTGIRHIESYFKKMLELEAYDGYGVSGISHSGKTKSLTMARVPHNYDINVSINSAGLINVSELMSQMVYIAKYDNPLAGKNDGVKPLNKVYVGEQTDDETESNSNQKNERIS</sequence>
<dbReference type="EMBL" id="CP042161">
    <property type="protein sequence ID" value="QDS35817.1"/>
    <property type="molecule type" value="Genomic_DNA"/>
</dbReference>
<name>A0A517IAA4_BREBE</name>
<evidence type="ECO:0000256" key="1">
    <source>
        <dbReference type="SAM" id="MobiDB-lite"/>
    </source>
</evidence>
<accession>A0A517IAA4</accession>
<dbReference type="Proteomes" id="UP000317713">
    <property type="component" value="Chromosome"/>
</dbReference>
<protein>
    <recommendedName>
        <fullName evidence="4">DUF4747 family protein</fullName>
    </recommendedName>
</protein>
<proteinExistence type="predicted"/>